<proteinExistence type="predicted"/>
<sequence>MSTEDLFDENNNTSVDLNSGKLLEFQGHNDDEISDSSNLSETGSNQAYSVSTTSFPPDDPDREISSEKLLICLDSQTEEAVPKLRCKVKKLEAEVDSLKNQLSRFSVREDSVGSNNNINNVVVTSVEGDERSRQEREKCVVFKCIPQAHVANGLIITRVSEFFKIPSDEITVQVTDQLNKWCVVVLQTPSRHHSSTILKKFGEFRKLYHCYHRTQALPCFSNSERQQYQQLWAEAIERNNQVGYRSWEVDPQEMRLVETVGIPQKWRVKVHYFPENDSPSASTSAIEVRRRQRGLQSPKIVEKLSPNPSEDFQLPRHKPQQTIERRNKQTQQQNPGDKKQWRQNQPRNNNTNNNRSNRKQHQQHYSNNNNNNTGYEYLDCIPHTAYVPHHHHQYVASLGQFQNPYYVPNHHIYNSMQFYSQHLPLDSTTNTSTTAAAGTTNSSGNVYIITPNGLSATTTSS</sequence>
<accession>A0AC34F9Y0</accession>
<dbReference type="WBParaSite" id="ES5_v2.g13949.t1">
    <property type="protein sequence ID" value="ES5_v2.g13949.t1"/>
    <property type="gene ID" value="ES5_v2.g13949"/>
</dbReference>
<organism evidence="1 2">
    <name type="scientific">Panagrolaimus sp. ES5</name>
    <dbReference type="NCBI Taxonomy" id="591445"/>
    <lineage>
        <taxon>Eukaryota</taxon>
        <taxon>Metazoa</taxon>
        <taxon>Ecdysozoa</taxon>
        <taxon>Nematoda</taxon>
        <taxon>Chromadorea</taxon>
        <taxon>Rhabditida</taxon>
        <taxon>Tylenchina</taxon>
        <taxon>Panagrolaimomorpha</taxon>
        <taxon>Panagrolaimoidea</taxon>
        <taxon>Panagrolaimidae</taxon>
        <taxon>Panagrolaimus</taxon>
    </lineage>
</organism>
<dbReference type="Proteomes" id="UP000887579">
    <property type="component" value="Unplaced"/>
</dbReference>
<evidence type="ECO:0000313" key="2">
    <source>
        <dbReference type="WBParaSite" id="ES5_v2.g13949.t1"/>
    </source>
</evidence>
<reference evidence="2" key="1">
    <citation type="submission" date="2022-11" db="UniProtKB">
        <authorList>
            <consortium name="WormBaseParasite"/>
        </authorList>
    </citation>
    <scope>IDENTIFICATION</scope>
</reference>
<evidence type="ECO:0000313" key="1">
    <source>
        <dbReference type="Proteomes" id="UP000887579"/>
    </source>
</evidence>
<protein>
    <submittedName>
        <fullName evidence="2">Transposase</fullName>
    </submittedName>
</protein>
<name>A0AC34F9Y0_9BILA</name>